<evidence type="ECO:0000313" key="1">
    <source>
        <dbReference type="EMBL" id="KRY68704.1"/>
    </source>
</evidence>
<accession>A0A0V1E4C4</accession>
<dbReference type="AlphaFoldDB" id="A0A0V1E4C4"/>
<name>A0A0V1E4C4_TRIPS</name>
<proteinExistence type="predicted"/>
<dbReference type="EMBL" id="JYDR01000105">
    <property type="protein sequence ID" value="KRY68704.1"/>
    <property type="molecule type" value="Genomic_DNA"/>
</dbReference>
<dbReference type="Proteomes" id="UP000054632">
    <property type="component" value="Unassembled WGS sequence"/>
</dbReference>
<comment type="caution">
    <text evidence="1">The sequence shown here is derived from an EMBL/GenBank/DDBJ whole genome shotgun (WGS) entry which is preliminary data.</text>
</comment>
<protein>
    <submittedName>
        <fullName evidence="1">Uncharacterized protein</fullName>
    </submittedName>
</protein>
<gene>
    <name evidence="1" type="ORF">T4A_6410</name>
</gene>
<organism evidence="1 2">
    <name type="scientific">Trichinella pseudospiralis</name>
    <name type="common">Parasitic roundworm</name>
    <dbReference type="NCBI Taxonomy" id="6337"/>
    <lineage>
        <taxon>Eukaryota</taxon>
        <taxon>Metazoa</taxon>
        <taxon>Ecdysozoa</taxon>
        <taxon>Nematoda</taxon>
        <taxon>Enoplea</taxon>
        <taxon>Dorylaimia</taxon>
        <taxon>Trichinellida</taxon>
        <taxon>Trichinellidae</taxon>
        <taxon>Trichinella</taxon>
    </lineage>
</organism>
<sequence length="226" mass="25811">MHDLFDNKLEIYSKNLNVSIHDLNHNNLLDLVMDANDGNQKCTAIWKRNNMNCIIKLHIIGKNVKIKSTFMLKTNVGVRSVDGLTSLFIYIILNGNTQSNGIERRVSSMAVAEFSTCFLRLTSKMNFNVQNDNHRIVAVQGYGRGTSSIYSDTIQLFYSDTGIALNYLPIPEIKYLSFGFLERTDQPIQLLPKVLEWYFRFSSWWRHAYTAAKVTLQDGTKSSPAD</sequence>
<reference evidence="1 2" key="1">
    <citation type="submission" date="2015-01" db="EMBL/GenBank/DDBJ databases">
        <title>Evolution of Trichinella species and genotypes.</title>
        <authorList>
            <person name="Korhonen P.K."/>
            <person name="Edoardo P."/>
            <person name="Giuseppe L.R."/>
            <person name="Gasser R.B."/>
        </authorList>
    </citation>
    <scope>NUCLEOTIDE SEQUENCE [LARGE SCALE GENOMIC DNA]</scope>
    <source>
        <strain evidence="1">ISS13</strain>
    </source>
</reference>
<evidence type="ECO:0000313" key="2">
    <source>
        <dbReference type="Proteomes" id="UP000054632"/>
    </source>
</evidence>